<dbReference type="Proteomes" id="UP000075230">
    <property type="component" value="Unassembled WGS sequence"/>
</dbReference>
<evidence type="ECO:0000256" key="1">
    <source>
        <dbReference type="SAM" id="MobiDB-lite"/>
    </source>
</evidence>
<reference evidence="2 3" key="1">
    <citation type="journal article" date="2016" name="DNA Res.">
        <title>Genome sequence of Aspergillus luchuensis NBRC 4314.</title>
        <authorList>
            <person name="Yamada O."/>
            <person name="Machida M."/>
            <person name="Hosoyama A."/>
            <person name="Goto M."/>
            <person name="Takahashi T."/>
            <person name="Futagami T."/>
            <person name="Yamagata Y."/>
            <person name="Takeuchi M."/>
            <person name="Kobayashi T."/>
            <person name="Koike H."/>
            <person name="Abe K."/>
            <person name="Asai K."/>
            <person name="Arita M."/>
            <person name="Fujita N."/>
            <person name="Fukuda K."/>
            <person name="Higa K."/>
            <person name="Horikawa H."/>
            <person name="Ishikawa T."/>
            <person name="Jinno K."/>
            <person name="Kato Y."/>
            <person name="Kirimura K."/>
            <person name="Mizutani O."/>
            <person name="Nakasone K."/>
            <person name="Sano M."/>
            <person name="Shiraishi Y."/>
            <person name="Tsukahara M."/>
            <person name="Gomi K."/>
        </authorList>
    </citation>
    <scope>NUCLEOTIDE SEQUENCE [LARGE SCALE GENOMIC DNA]</scope>
    <source>
        <strain evidence="2 3">RIB 2604</strain>
    </source>
</reference>
<dbReference type="EMBL" id="BCWF01000028">
    <property type="protein sequence ID" value="GAT29431.1"/>
    <property type="molecule type" value="Genomic_DNA"/>
</dbReference>
<sequence>MSLSRCPWLRGRDEPASSVQDDTRKTNAKAYWRAIGTQRQLPRSTPAAGAPPNDGRVL</sequence>
<reference evidence="3" key="2">
    <citation type="submission" date="2016-02" db="EMBL/GenBank/DDBJ databases">
        <title>Genome sequencing of Aspergillus luchuensis NBRC 4314.</title>
        <authorList>
            <person name="Yamada O."/>
        </authorList>
    </citation>
    <scope>NUCLEOTIDE SEQUENCE [LARGE SCALE GENOMIC DNA]</scope>
    <source>
        <strain evidence="3">RIB 2604</strain>
    </source>
</reference>
<evidence type="ECO:0000313" key="2">
    <source>
        <dbReference type="EMBL" id="GAT29431.1"/>
    </source>
</evidence>
<organism evidence="2 3">
    <name type="scientific">Aspergillus kawachii</name>
    <name type="common">White koji mold</name>
    <name type="synonym">Aspergillus awamori var. kawachi</name>
    <dbReference type="NCBI Taxonomy" id="1069201"/>
    <lineage>
        <taxon>Eukaryota</taxon>
        <taxon>Fungi</taxon>
        <taxon>Dikarya</taxon>
        <taxon>Ascomycota</taxon>
        <taxon>Pezizomycotina</taxon>
        <taxon>Eurotiomycetes</taxon>
        <taxon>Eurotiomycetidae</taxon>
        <taxon>Eurotiales</taxon>
        <taxon>Aspergillaceae</taxon>
        <taxon>Aspergillus</taxon>
        <taxon>Aspergillus subgen. Circumdati</taxon>
    </lineage>
</organism>
<dbReference type="AlphaFoldDB" id="A0A146FXC4"/>
<feature type="compositionally biased region" description="Basic and acidic residues" evidence="1">
    <location>
        <begin position="10"/>
        <end position="25"/>
    </location>
</feature>
<gene>
    <name evidence="2" type="ORF">RIB2604_02903040</name>
</gene>
<evidence type="ECO:0000313" key="3">
    <source>
        <dbReference type="Proteomes" id="UP000075230"/>
    </source>
</evidence>
<accession>A0A146FXC4</accession>
<feature type="region of interest" description="Disordered" evidence="1">
    <location>
        <begin position="1"/>
        <end position="58"/>
    </location>
</feature>
<comment type="caution">
    <text evidence="2">The sequence shown here is derived from an EMBL/GenBank/DDBJ whole genome shotgun (WGS) entry which is preliminary data.</text>
</comment>
<proteinExistence type="predicted"/>
<name>A0A146FXC4_ASPKA</name>
<protein>
    <submittedName>
        <fullName evidence="2">MFS drug transporter</fullName>
    </submittedName>
</protein>